<evidence type="ECO:0000313" key="2">
    <source>
        <dbReference type="WBParaSite" id="ALUE_0001762601-mRNA-1"/>
    </source>
</evidence>
<reference evidence="2" key="1">
    <citation type="submission" date="2017-02" db="UniProtKB">
        <authorList>
            <consortium name="WormBaseParasite"/>
        </authorList>
    </citation>
    <scope>IDENTIFICATION</scope>
</reference>
<protein>
    <submittedName>
        <fullName evidence="2">ADF-H domain-containing protein</fullName>
    </submittedName>
</protein>
<proteinExistence type="predicted"/>
<dbReference type="AlphaFoldDB" id="A0A0M3IGZ3"/>
<accession>A0A0M3IGZ3</accession>
<dbReference type="Proteomes" id="UP000036681">
    <property type="component" value="Unplaced"/>
</dbReference>
<organism evidence="1 2">
    <name type="scientific">Ascaris lumbricoides</name>
    <name type="common">Giant roundworm</name>
    <dbReference type="NCBI Taxonomy" id="6252"/>
    <lineage>
        <taxon>Eukaryota</taxon>
        <taxon>Metazoa</taxon>
        <taxon>Ecdysozoa</taxon>
        <taxon>Nematoda</taxon>
        <taxon>Chromadorea</taxon>
        <taxon>Rhabditida</taxon>
        <taxon>Spirurina</taxon>
        <taxon>Ascaridomorpha</taxon>
        <taxon>Ascaridoidea</taxon>
        <taxon>Ascarididae</taxon>
        <taxon>Ascaris</taxon>
    </lineage>
</organism>
<keyword evidence="1" id="KW-1185">Reference proteome</keyword>
<dbReference type="WBParaSite" id="ALUE_0001762601-mRNA-1">
    <property type="protein sequence ID" value="ALUE_0001762601-mRNA-1"/>
    <property type="gene ID" value="ALUE_0001762601"/>
</dbReference>
<sequence length="45" mass="5041">MYPKTLYKSLMAPSPDIVSYNDSDAKGECEMARIITSKTEKCPLN</sequence>
<evidence type="ECO:0000313" key="1">
    <source>
        <dbReference type="Proteomes" id="UP000036681"/>
    </source>
</evidence>
<name>A0A0M3IGZ3_ASCLU</name>